<keyword evidence="4" id="KW-1185">Reference proteome</keyword>
<dbReference type="GO" id="GO:0005829">
    <property type="term" value="C:cytosol"/>
    <property type="evidence" value="ECO:0007669"/>
    <property type="project" value="TreeGrafter"/>
</dbReference>
<proteinExistence type="predicted"/>
<dbReference type="InterPro" id="IPR036661">
    <property type="entry name" value="Luciferase-like_sf"/>
</dbReference>
<evidence type="ECO:0000259" key="2">
    <source>
        <dbReference type="Pfam" id="PF00296"/>
    </source>
</evidence>
<dbReference type="NCBIfam" id="TIGR03558">
    <property type="entry name" value="oxido_grp_1"/>
    <property type="match status" value="1"/>
</dbReference>
<accession>A0A3A1U4B6</accession>
<dbReference type="Pfam" id="PF00296">
    <property type="entry name" value="Bac_luciferase"/>
    <property type="match status" value="1"/>
</dbReference>
<dbReference type="InterPro" id="IPR011251">
    <property type="entry name" value="Luciferase-like_dom"/>
</dbReference>
<dbReference type="InterPro" id="IPR019949">
    <property type="entry name" value="CmoO-like"/>
</dbReference>
<dbReference type="EMBL" id="QXTG01000001">
    <property type="protein sequence ID" value="RIX31182.1"/>
    <property type="molecule type" value="Genomic_DNA"/>
</dbReference>
<dbReference type="InterPro" id="IPR050766">
    <property type="entry name" value="Bact_Lucif_Oxidored"/>
</dbReference>
<dbReference type="PANTHER" id="PTHR30137:SF6">
    <property type="entry name" value="LUCIFERASE-LIKE MONOOXYGENASE"/>
    <property type="match status" value="1"/>
</dbReference>
<sequence>MPDLALSVLDLVPVRTGQTSANAVAASIALAERADALGLRRFWLAEHHNMPSVASTNPPVLLGVLAGRTHRIRLGSGGVMLPNHAPFVIAEQFAALEAAAPGRIDLGIGRAPGSDPVITALLRSEGHTSDVDAFPNHLRDIEALIGPDGAGLRLATGEEYTVRATPAAAGAPEMWLLGSSDYSAELAGRLGLPYVFAHHFSGQGTERALDLYRARFMPSEHLSAPRTFLTANAVVADSAEEAMRLALPQLQHMARLRTGTPLTALDTVEAAAEARMTPPQQQIVDEMAGRWFIGEAGEVAERLTAFAARFGVDEVMVSPGAAASAGDPIDRVPARERTLELLAARIPQGELAAA</sequence>
<dbReference type="RefSeq" id="WP_119481544.1">
    <property type="nucleotide sequence ID" value="NZ_QXTG01000001.1"/>
</dbReference>
<comment type="similarity">
    <text evidence="1">To bacterial alkanal monooxygenase alpha and beta chains.</text>
</comment>
<reference evidence="4" key="1">
    <citation type="submission" date="2018-09" db="EMBL/GenBank/DDBJ databases">
        <authorList>
            <person name="Kim I."/>
        </authorList>
    </citation>
    <scope>NUCLEOTIDE SEQUENCE [LARGE SCALE GENOMIC DNA]</scope>
    <source>
        <strain evidence="4">DD4a</strain>
    </source>
</reference>
<evidence type="ECO:0000313" key="3">
    <source>
        <dbReference type="EMBL" id="RIX31182.1"/>
    </source>
</evidence>
<dbReference type="AlphaFoldDB" id="A0A3A1U4B6"/>
<evidence type="ECO:0000313" key="4">
    <source>
        <dbReference type="Proteomes" id="UP000265742"/>
    </source>
</evidence>
<dbReference type="CDD" id="cd00347">
    <property type="entry name" value="Flavin_utilizing_monoxygenases"/>
    <property type="match status" value="1"/>
</dbReference>
<comment type="caution">
    <text evidence="3">The sequence shown here is derived from an EMBL/GenBank/DDBJ whole genome shotgun (WGS) entry which is preliminary data.</text>
</comment>
<evidence type="ECO:0000256" key="1">
    <source>
        <dbReference type="ARBA" id="ARBA00007789"/>
    </source>
</evidence>
<feature type="domain" description="Luciferase-like" evidence="2">
    <location>
        <begin position="14"/>
        <end position="313"/>
    </location>
</feature>
<name>A0A3A1U4B6_9MICO</name>
<dbReference type="GO" id="GO:0016705">
    <property type="term" value="F:oxidoreductase activity, acting on paired donors, with incorporation or reduction of molecular oxygen"/>
    <property type="evidence" value="ECO:0007669"/>
    <property type="project" value="InterPro"/>
</dbReference>
<dbReference type="OrthoDB" id="9780518at2"/>
<dbReference type="Gene3D" id="3.20.20.30">
    <property type="entry name" value="Luciferase-like domain"/>
    <property type="match status" value="1"/>
</dbReference>
<dbReference type="PANTHER" id="PTHR30137">
    <property type="entry name" value="LUCIFERASE-LIKE MONOOXYGENASE"/>
    <property type="match status" value="1"/>
</dbReference>
<organism evidence="3 4">
    <name type="scientific">Amnibacterium setariae</name>
    <dbReference type="NCBI Taxonomy" id="2306585"/>
    <lineage>
        <taxon>Bacteria</taxon>
        <taxon>Bacillati</taxon>
        <taxon>Actinomycetota</taxon>
        <taxon>Actinomycetes</taxon>
        <taxon>Micrococcales</taxon>
        <taxon>Microbacteriaceae</taxon>
        <taxon>Amnibacterium</taxon>
    </lineage>
</organism>
<protein>
    <submittedName>
        <fullName evidence="3">LLM class flavin-dependent oxidoreductase</fullName>
    </submittedName>
</protein>
<dbReference type="Proteomes" id="UP000265742">
    <property type="component" value="Unassembled WGS sequence"/>
</dbReference>
<gene>
    <name evidence="3" type="ORF">D1781_07435</name>
</gene>
<dbReference type="SUPFAM" id="SSF51679">
    <property type="entry name" value="Bacterial luciferase-like"/>
    <property type="match status" value="1"/>
</dbReference>